<name>A0A1Y1S402_9MICR</name>
<accession>A0A1Y1S402</accession>
<dbReference type="VEuPathDB" id="MicrosporidiaDB:ECANGB1_1375"/>
<evidence type="ECO:0000313" key="3">
    <source>
        <dbReference type="EMBL" id="ORD93077.1"/>
    </source>
</evidence>
<evidence type="ECO:0000256" key="2">
    <source>
        <dbReference type="SAM" id="Phobius"/>
    </source>
</evidence>
<keyword evidence="2" id="KW-0472">Membrane</keyword>
<comment type="caution">
    <text evidence="3">The sequence shown here is derived from an EMBL/GenBank/DDBJ whole genome shotgun (WGS) entry which is preliminary data.</text>
</comment>
<feature type="transmembrane region" description="Helical" evidence="2">
    <location>
        <begin position="295"/>
        <end position="319"/>
    </location>
</feature>
<protein>
    <submittedName>
        <fullName evidence="3">Uncharacterized protein</fullName>
    </submittedName>
</protein>
<reference evidence="3 4" key="1">
    <citation type="journal article" date="2017" name="Environ. Microbiol.">
        <title>Decay of the glycolytic pathway and adaptation to intranuclear parasitism within Enterocytozoonidae microsporidia.</title>
        <authorList>
            <person name="Wiredu Boakye D."/>
            <person name="Jaroenlak P."/>
            <person name="Prachumwat A."/>
            <person name="Williams T.A."/>
            <person name="Bateman K.S."/>
            <person name="Itsathitphaisarn O."/>
            <person name="Sritunyalucksana K."/>
            <person name="Paszkiewicz K.H."/>
            <person name="Moore K.A."/>
            <person name="Stentiford G.D."/>
            <person name="Williams B.A."/>
        </authorList>
    </citation>
    <scope>NUCLEOTIDE SEQUENCE [LARGE SCALE GENOMIC DNA]</scope>
    <source>
        <strain evidence="3 4">GB1</strain>
    </source>
</reference>
<feature type="compositionally biased region" description="Basic and acidic residues" evidence="1">
    <location>
        <begin position="269"/>
        <end position="280"/>
    </location>
</feature>
<dbReference type="Proteomes" id="UP000192639">
    <property type="component" value="Unassembled WGS sequence"/>
</dbReference>
<keyword evidence="4" id="KW-1185">Reference proteome</keyword>
<feature type="region of interest" description="Disordered" evidence="1">
    <location>
        <begin position="254"/>
        <end position="284"/>
    </location>
</feature>
<organism evidence="3 4">
    <name type="scientific">Enterospora canceri</name>
    <dbReference type="NCBI Taxonomy" id="1081671"/>
    <lineage>
        <taxon>Eukaryota</taxon>
        <taxon>Fungi</taxon>
        <taxon>Fungi incertae sedis</taxon>
        <taxon>Microsporidia</taxon>
        <taxon>Enterocytozoonidae</taxon>
        <taxon>Enterospora</taxon>
    </lineage>
</organism>
<keyword evidence="2" id="KW-1133">Transmembrane helix</keyword>
<dbReference type="EMBL" id="LWDP01000232">
    <property type="protein sequence ID" value="ORD93077.1"/>
    <property type="molecule type" value="Genomic_DNA"/>
</dbReference>
<feature type="compositionally biased region" description="Basic residues" evidence="1">
    <location>
        <begin position="254"/>
        <end position="268"/>
    </location>
</feature>
<keyword evidence="2" id="KW-0812">Transmembrane</keyword>
<proteinExistence type="predicted"/>
<sequence length="332" mass="37485">MVTHLLIHNVGMVLGNTLQEEFDANVDATAFTDLKMDHTNWLVFEGVKFNDDDEMTTMNVYWANEVDKEKVHYTLKNHSLAKLKLKGAVEQISHNNNEIGDADDIRIFLKNKTKDNDEFKELQDKAYAKVKELNADAIKIVPRYLWPFILQYIDDLEFMDSSGKAIDSISLLERRNAIIDLVKDENVCVNLREVLTGAIGALKGGKKKFKFYLTFKQGAAEKKTEIMEVDITDDDNFTLTGVDVLDDPVFKTRKKHTTTKTKPKTKPKPKTETGEKKSSSKELGASKSKLSKGTIALLVILAVLGLAVIGGLVYYYLVVMKQNPKKMSMENK</sequence>
<dbReference type="AlphaFoldDB" id="A0A1Y1S402"/>
<gene>
    <name evidence="3" type="ORF">ECANGB1_1375</name>
</gene>
<evidence type="ECO:0000313" key="4">
    <source>
        <dbReference type="Proteomes" id="UP000192639"/>
    </source>
</evidence>
<evidence type="ECO:0000256" key="1">
    <source>
        <dbReference type="SAM" id="MobiDB-lite"/>
    </source>
</evidence>